<sequence length="216" mass="23993">MGLRNKTGCPSFITSPASNLLDRPSTRRCYTSASSEGLPARVSRLTHRTVQLGNLSAGSHRNQMITINLSLSVGLNISETDNDLETSDTFSGEAARISETPPRLVTLTVRRQEFEECGHLEGQALTSSFDQPCRTLEKREAEPGVVITQLAREAPVSSLSQWRPTQSLTASTVWHYKCSHHTGSSRDAVDIVCKALIRFLQFDVKLAVHWRLRFLL</sequence>
<dbReference type="AlphaFoldDB" id="A0AAE1A494"/>
<reference evidence="1" key="1">
    <citation type="journal article" date="2023" name="G3 (Bethesda)">
        <title>A reference genome for the long-term kleptoplast-retaining sea slug Elysia crispata morphotype clarki.</title>
        <authorList>
            <person name="Eastman K.E."/>
            <person name="Pendleton A.L."/>
            <person name="Shaikh M.A."/>
            <person name="Suttiyut T."/>
            <person name="Ogas R."/>
            <person name="Tomko P."/>
            <person name="Gavelis G."/>
            <person name="Widhalm J.R."/>
            <person name="Wisecaver J.H."/>
        </authorList>
    </citation>
    <scope>NUCLEOTIDE SEQUENCE</scope>
    <source>
        <strain evidence="1">ECLA1</strain>
    </source>
</reference>
<dbReference type="Proteomes" id="UP001283361">
    <property type="component" value="Unassembled WGS sequence"/>
</dbReference>
<gene>
    <name evidence="1" type="ORF">RRG08_052062</name>
</gene>
<keyword evidence="2" id="KW-1185">Reference proteome</keyword>
<dbReference type="EMBL" id="JAWDGP010002675">
    <property type="protein sequence ID" value="KAK3780905.1"/>
    <property type="molecule type" value="Genomic_DNA"/>
</dbReference>
<organism evidence="1 2">
    <name type="scientific">Elysia crispata</name>
    <name type="common">lettuce slug</name>
    <dbReference type="NCBI Taxonomy" id="231223"/>
    <lineage>
        <taxon>Eukaryota</taxon>
        <taxon>Metazoa</taxon>
        <taxon>Spiralia</taxon>
        <taxon>Lophotrochozoa</taxon>
        <taxon>Mollusca</taxon>
        <taxon>Gastropoda</taxon>
        <taxon>Heterobranchia</taxon>
        <taxon>Euthyneura</taxon>
        <taxon>Panpulmonata</taxon>
        <taxon>Sacoglossa</taxon>
        <taxon>Placobranchoidea</taxon>
        <taxon>Plakobranchidae</taxon>
        <taxon>Elysia</taxon>
    </lineage>
</organism>
<protein>
    <submittedName>
        <fullName evidence="1">Uncharacterized protein</fullName>
    </submittedName>
</protein>
<comment type="caution">
    <text evidence="1">The sequence shown here is derived from an EMBL/GenBank/DDBJ whole genome shotgun (WGS) entry which is preliminary data.</text>
</comment>
<name>A0AAE1A494_9GAST</name>
<evidence type="ECO:0000313" key="2">
    <source>
        <dbReference type="Proteomes" id="UP001283361"/>
    </source>
</evidence>
<accession>A0AAE1A494</accession>
<proteinExistence type="predicted"/>
<evidence type="ECO:0000313" key="1">
    <source>
        <dbReference type="EMBL" id="KAK3780905.1"/>
    </source>
</evidence>